<dbReference type="SMART" id="SM00355">
    <property type="entry name" value="ZnF_C2H2"/>
    <property type="match status" value="2"/>
</dbReference>
<evidence type="ECO:0000256" key="9">
    <source>
        <dbReference type="ARBA" id="ARBA00023242"/>
    </source>
</evidence>
<feature type="region of interest" description="Disordered" evidence="11">
    <location>
        <begin position="60"/>
        <end position="160"/>
    </location>
</feature>
<dbReference type="FunFam" id="3.30.160.60:FF:000267">
    <property type="entry name" value="Zinc finger and BTB domain-containing 49"/>
    <property type="match status" value="1"/>
</dbReference>
<name>Q4SBH0_TETNG</name>
<evidence type="ECO:0000256" key="4">
    <source>
        <dbReference type="ARBA" id="ARBA00022771"/>
    </source>
</evidence>
<evidence type="ECO:0000256" key="7">
    <source>
        <dbReference type="ARBA" id="ARBA00023125"/>
    </source>
</evidence>
<dbReference type="Gene3D" id="3.30.160.60">
    <property type="entry name" value="Classic Zinc Finger"/>
    <property type="match status" value="2"/>
</dbReference>
<dbReference type="GO" id="GO:0008270">
    <property type="term" value="F:zinc ion binding"/>
    <property type="evidence" value="ECO:0007669"/>
    <property type="project" value="UniProtKB-KW"/>
</dbReference>
<evidence type="ECO:0000256" key="3">
    <source>
        <dbReference type="ARBA" id="ARBA00022737"/>
    </source>
</evidence>
<keyword evidence="9" id="KW-0539">Nucleus</keyword>
<dbReference type="EMBL" id="CAAE01014674">
    <property type="protein sequence ID" value="CAG02012.1"/>
    <property type="molecule type" value="Genomic_DNA"/>
</dbReference>
<comment type="caution">
    <text evidence="13">The sequence shown here is derived from an EMBL/GenBank/DDBJ whole genome shotgun (WGS) entry which is preliminary data.</text>
</comment>
<feature type="compositionally biased region" description="Low complexity" evidence="11">
    <location>
        <begin position="71"/>
        <end position="81"/>
    </location>
</feature>
<dbReference type="PROSITE" id="PS50157">
    <property type="entry name" value="ZINC_FINGER_C2H2_2"/>
    <property type="match status" value="2"/>
</dbReference>
<dbReference type="AlphaFoldDB" id="Q4SBH0"/>
<dbReference type="PANTHER" id="PTHR24394">
    <property type="entry name" value="ZINC FINGER PROTEIN"/>
    <property type="match status" value="1"/>
</dbReference>
<keyword evidence="4 10" id="KW-0863">Zinc-finger</keyword>
<proteinExistence type="predicted"/>
<dbReference type="Pfam" id="PF00096">
    <property type="entry name" value="zf-C2H2"/>
    <property type="match status" value="2"/>
</dbReference>
<accession>Q4SBH0</accession>
<evidence type="ECO:0000256" key="5">
    <source>
        <dbReference type="ARBA" id="ARBA00022833"/>
    </source>
</evidence>
<dbReference type="InterPro" id="IPR036236">
    <property type="entry name" value="Znf_C2H2_sf"/>
</dbReference>
<evidence type="ECO:0000256" key="8">
    <source>
        <dbReference type="ARBA" id="ARBA00023163"/>
    </source>
</evidence>
<dbReference type="OrthoDB" id="407106at2759"/>
<keyword evidence="8" id="KW-0804">Transcription</keyword>
<dbReference type="InterPro" id="IPR013087">
    <property type="entry name" value="Znf_C2H2_type"/>
</dbReference>
<dbReference type="GO" id="GO:0003677">
    <property type="term" value="F:DNA binding"/>
    <property type="evidence" value="ECO:0007669"/>
    <property type="project" value="UniProtKB-KW"/>
</dbReference>
<evidence type="ECO:0000256" key="1">
    <source>
        <dbReference type="ARBA" id="ARBA00004123"/>
    </source>
</evidence>
<dbReference type="SUPFAM" id="SSF57667">
    <property type="entry name" value="beta-beta-alpha zinc fingers"/>
    <property type="match status" value="1"/>
</dbReference>
<reference evidence="13" key="1">
    <citation type="journal article" date="2004" name="Nature">
        <title>Genome duplication in the teleost fish Tetraodon nigroviridis reveals the early vertebrate proto-karyotype.</title>
        <authorList>
            <person name="Jaillon O."/>
            <person name="Aury J.-M."/>
            <person name="Brunet F."/>
            <person name="Petit J.-L."/>
            <person name="Stange-Thomann N."/>
            <person name="Mauceli E."/>
            <person name="Bouneau L."/>
            <person name="Fischer C."/>
            <person name="Ozouf-Costaz C."/>
            <person name="Bernot A."/>
            <person name="Nicaud S."/>
            <person name="Jaffe D."/>
            <person name="Fisher S."/>
            <person name="Lutfalla G."/>
            <person name="Dossat C."/>
            <person name="Segurens B."/>
            <person name="Dasilva C."/>
            <person name="Salanoubat M."/>
            <person name="Levy M."/>
            <person name="Boudet N."/>
            <person name="Castellano S."/>
            <person name="Anthouard V."/>
            <person name="Jubin C."/>
            <person name="Castelli V."/>
            <person name="Katinka M."/>
            <person name="Vacherie B."/>
            <person name="Biemont C."/>
            <person name="Skalli Z."/>
            <person name="Cattolico L."/>
            <person name="Poulain J."/>
            <person name="De Berardinis V."/>
            <person name="Cruaud C."/>
            <person name="Duprat S."/>
            <person name="Brottier P."/>
            <person name="Coutanceau J.-P."/>
            <person name="Gouzy J."/>
            <person name="Parra G."/>
            <person name="Lardier G."/>
            <person name="Chapple C."/>
            <person name="McKernan K.J."/>
            <person name="McEwan P."/>
            <person name="Bosak S."/>
            <person name="Kellis M."/>
            <person name="Volff J.-N."/>
            <person name="Guigo R."/>
            <person name="Zody M.C."/>
            <person name="Mesirov J."/>
            <person name="Lindblad-Toh K."/>
            <person name="Birren B."/>
            <person name="Nusbaum C."/>
            <person name="Kahn D."/>
            <person name="Robinson-Rechavi M."/>
            <person name="Laudet V."/>
            <person name="Schachter V."/>
            <person name="Quetier F."/>
            <person name="Saurin W."/>
            <person name="Scarpelli C."/>
            <person name="Wincker P."/>
            <person name="Lander E.S."/>
            <person name="Weissenbach J."/>
            <person name="Roest Crollius H."/>
        </authorList>
    </citation>
    <scope>NUCLEOTIDE SEQUENCE [LARGE SCALE GENOMIC DNA]</scope>
</reference>
<keyword evidence="5" id="KW-0862">Zinc</keyword>
<evidence type="ECO:0000256" key="11">
    <source>
        <dbReference type="SAM" id="MobiDB-lite"/>
    </source>
</evidence>
<dbReference type="GO" id="GO:0000981">
    <property type="term" value="F:DNA-binding transcription factor activity, RNA polymerase II-specific"/>
    <property type="evidence" value="ECO:0007669"/>
    <property type="project" value="TreeGrafter"/>
</dbReference>
<feature type="domain" description="C2H2-type" evidence="12">
    <location>
        <begin position="44"/>
        <end position="66"/>
    </location>
</feature>
<reference evidence="13" key="2">
    <citation type="submission" date="2004-02" db="EMBL/GenBank/DDBJ databases">
        <authorList>
            <consortium name="Genoscope"/>
            <consortium name="Whitehead Institute Centre for Genome Research"/>
        </authorList>
    </citation>
    <scope>NUCLEOTIDE SEQUENCE</scope>
</reference>
<sequence length="263" mass="27861">RKLLKHKARHSGEKPHSCATCGKCFIGSGDLQRHIRSHTGEKPYICSACGKSFTRSAMLRRHSTQHCKGTAQADNPPASASDPPPPSSEDAASFCKSVAHHKPPAASGEQHFPTGMPHGGLDKPPSSSASPAPTAPQIGTPPHSLHLSPASTPPPLPELRSLVPHHLLSSSHQERNAALAGTDHLKLTKPPLSQEPEYGPYVESGSVSVGRPYAPAADNRCTSLTSGRPTSGSYRSSEGQFISSVTLWGLAMKTLQNDNDMDQ</sequence>
<feature type="non-terminal residue" evidence="13">
    <location>
        <position position="1"/>
    </location>
</feature>
<evidence type="ECO:0000256" key="6">
    <source>
        <dbReference type="ARBA" id="ARBA00023015"/>
    </source>
</evidence>
<organism evidence="13">
    <name type="scientific">Tetraodon nigroviridis</name>
    <name type="common">Spotted green pufferfish</name>
    <name type="synonym">Chelonodon nigroviridis</name>
    <dbReference type="NCBI Taxonomy" id="99883"/>
    <lineage>
        <taxon>Eukaryota</taxon>
        <taxon>Metazoa</taxon>
        <taxon>Chordata</taxon>
        <taxon>Craniata</taxon>
        <taxon>Vertebrata</taxon>
        <taxon>Euteleostomi</taxon>
        <taxon>Actinopterygii</taxon>
        <taxon>Neopterygii</taxon>
        <taxon>Teleostei</taxon>
        <taxon>Neoteleostei</taxon>
        <taxon>Acanthomorphata</taxon>
        <taxon>Eupercaria</taxon>
        <taxon>Tetraodontiformes</taxon>
        <taxon>Tetradontoidea</taxon>
        <taxon>Tetraodontidae</taxon>
        <taxon>Tetraodon</taxon>
    </lineage>
</organism>
<dbReference type="PROSITE" id="PS00028">
    <property type="entry name" value="ZINC_FINGER_C2H2_1"/>
    <property type="match status" value="2"/>
</dbReference>
<keyword evidence="6" id="KW-0805">Transcription regulation</keyword>
<dbReference type="FunFam" id="3.30.160.60:FF:001099">
    <property type="entry name" value="zinc finger and BTB domain-containing protein 49"/>
    <property type="match status" value="1"/>
</dbReference>
<feature type="domain" description="C2H2-type" evidence="12">
    <location>
        <begin position="16"/>
        <end position="43"/>
    </location>
</feature>
<evidence type="ECO:0000256" key="2">
    <source>
        <dbReference type="ARBA" id="ARBA00022723"/>
    </source>
</evidence>
<protein>
    <submittedName>
        <fullName evidence="13">(spotted green pufferfish) hypothetical protein</fullName>
    </submittedName>
</protein>
<keyword evidence="2" id="KW-0479">Metal-binding</keyword>
<dbReference type="KEGG" id="tng:GSTEN00020969G001"/>
<comment type="subcellular location">
    <subcellularLocation>
        <location evidence="1">Nucleus</location>
    </subcellularLocation>
</comment>
<evidence type="ECO:0000259" key="12">
    <source>
        <dbReference type="PROSITE" id="PS50157"/>
    </source>
</evidence>
<keyword evidence="7" id="KW-0238">DNA-binding</keyword>
<dbReference type="PANTHER" id="PTHR24394:SF29">
    <property type="entry name" value="MYONEURIN"/>
    <property type="match status" value="1"/>
</dbReference>
<evidence type="ECO:0000256" key="10">
    <source>
        <dbReference type="PROSITE-ProRule" id="PRU00042"/>
    </source>
</evidence>
<gene>
    <name evidence="13" type="ORF">GSTENG00020969001</name>
</gene>
<evidence type="ECO:0000313" key="13">
    <source>
        <dbReference type="EMBL" id="CAG02012.1"/>
    </source>
</evidence>
<feature type="compositionally biased region" description="Low complexity" evidence="11">
    <location>
        <begin position="124"/>
        <end position="136"/>
    </location>
</feature>
<dbReference type="GO" id="GO:0005634">
    <property type="term" value="C:nucleus"/>
    <property type="evidence" value="ECO:0007669"/>
    <property type="project" value="UniProtKB-SubCell"/>
</dbReference>
<keyword evidence="3" id="KW-0677">Repeat</keyword>